<comment type="caution">
    <text evidence="3">The sequence shown here is derived from an EMBL/GenBank/DDBJ whole genome shotgun (WGS) entry which is preliminary data.</text>
</comment>
<dbReference type="EMBL" id="LLXJ01001305">
    <property type="protein sequence ID" value="PKC02833.1"/>
    <property type="molecule type" value="Genomic_DNA"/>
</dbReference>
<dbReference type="VEuPathDB" id="FungiDB:RhiirFUN_013300"/>
<name>A0A2N0SEA1_9GLOM</name>
<protein>
    <submittedName>
        <fullName evidence="3">Uncharacterized protein</fullName>
    </submittedName>
</protein>
<dbReference type="VEuPathDB" id="FungiDB:FUN_016575"/>
<dbReference type="AlphaFoldDB" id="A0A2N0SEA1"/>
<reference evidence="2 5" key="2">
    <citation type="submission" date="2017-09" db="EMBL/GenBank/DDBJ databases">
        <title>Extensive intraspecific genome diversity in a model arbuscular mycorrhizal fungus.</title>
        <authorList>
            <person name="Chen E.C."/>
            <person name="Morin E."/>
            <person name="Beaudet D."/>
            <person name="Noel J."/>
            <person name="Ndikumana S."/>
            <person name="Charron P."/>
            <person name="St-Onge C."/>
            <person name="Giorgi J."/>
            <person name="Grigoriev I.V."/>
            <person name="Roux C."/>
            <person name="Martin F.M."/>
            <person name="Corradi N."/>
        </authorList>
    </citation>
    <scope>NUCLEOTIDE SEQUENCE [LARGE SCALE GENOMIC DNA]</scope>
    <source>
        <strain evidence="2 5">A5</strain>
    </source>
</reference>
<dbReference type="VEuPathDB" id="FungiDB:RhiirA1_437299"/>
<organism evidence="3 4">
    <name type="scientific">Rhizophagus irregularis</name>
    <dbReference type="NCBI Taxonomy" id="588596"/>
    <lineage>
        <taxon>Eukaryota</taxon>
        <taxon>Fungi</taxon>
        <taxon>Fungi incertae sedis</taxon>
        <taxon>Mucoromycota</taxon>
        <taxon>Glomeromycotina</taxon>
        <taxon>Glomeromycetes</taxon>
        <taxon>Glomerales</taxon>
        <taxon>Glomeraceae</taxon>
        <taxon>Rhizophagus</taxon>
    </lineage>
</organism>
<feature type="compositionally biased region" description="Polar residues" evidence="1">
    <location>
        <begin position="255"/>
        <end position="267"/>
    </location>
</feature>
<accession>A0A2N0SEA1</accession>
<dbReference type="Proteomes" id="UP000232688">
    <property type="component" value="Unassembled WGS sequence"/>
</dbReference>
<evidence type="ECO:0000313" key="5">
    <source>
        <dbReference type="Proteomes" id="UP000232722"/>
    </source>
</evidence>
<dbReference type="Proteomes" id="UP000232722">
    <property type="component" value="Unassembled WGS sequence"/>
</dbReference>
<gene>
    <name evidence="3" type="ORF">RhiirA1_437299</name>
    <name evidence="2" type="ORF">RhiirA5_503807</name>
</gene>
<reference evidence="3 4" key="4">
    <citation type="submission" date="2017-10" db="EMBL/GenBank/DDBJ databases">
        <title>Genome analyses suggest a sexual origin of heterokaryosis in a supposedly ancient asexual fungus.</title>
        <authorList>
            <person name="Corradi N."/>
            <person name="Sedzielewska K."/>
            <person name="Noel J."/>
            <person name="Charron P."/>
            <person name="Farinelli L."/>
            <person name="Marton T."/>
            <person name="Kruger M."/>
            <person name="Pelin A."/>
            <person name="Brachmann A."/>
            <person name="Corradi N."/>
        </authorList>
    </citation>
    <scope>NUCLEOTIDE SEQUENCE [LARGE SCALE GENOMIC DNA]</scope>
    <source>
        <strain evidence="3 4">A1</strain>
    </source>
</reference>
<evidence type="ECO:0000313" key="2">
    <source>
        <dbReference type="EMBL" id="PKC02833.1"/>
    </source>
</evidence>
<feature type="region of interest" description="Disordered" evidence="1">
    <location>
        <begin position="172"/>
        <end position="196"/>
    </location>
</feature>
<dbReference type="EMBL" id="LLXH01000071">
    <property type="protein sequence ID" value="PKC73885.1"/>
    <property type="molecule type" value="Genomic_DNA"/>
</dbReference>
<reference evidence="2 5" key="1">
    <citation type="submission" date="2016-04" db="EMBL/GenBank/DDBJ databases">
        <title>Genome analyses suggest a sexual origin of heterokaryosis in a supposedly ancient asexual fungus.</title>
        <authorList>
            <person name="Ropars J."/>
            <person name="Sedzielewska K."/>
            <person name="Noel J."/>
            <person name="Charron P."/>
            <person name="Farinelli L."/>
            <person name="Marton T."/>
            <person name="Kruger M."/>
            <person name="Pelin A."/>
            <person name="Brachmann A."/>
            <person name="Corradi N."/>
        </authorList>
    </citation>
    <scope>NUCLEOTIDE SEQUENCE [LARGE SCALE GENOMIC DNA]</scope>
    <source>
        <strain evidence="2 5">A5</strain>
    </source>
</reference>
<evidence type="ECO:0000256" key="1">
    <source>
        <dbReference type="SAM" id="MobiDB-lite"/>
    </source>
</evidence>
<reference evidence="3 4" key="3">
    <citation type="submission" date="2017-10" db="EMBL/GenBank/DDBJ databases">
        <title>Extensive intraspecific genome diversity in a model arbuscular mycorrhizal fungus.</title>
        <authorList>
            <person name="Chen E.C.H."/>
            <person name="Morin E."/>
            <person name="Baudet D."/>
            <person name="Noel J."/>
            <person name="Ndikumana S."/>
            <person name="Charron P."/>
            <person name="St-Onge C."/>
            <person name="Giorgi J."/>
            <person name="Grigoriev I.V."/>
            <person name="Roux C."/>
            <person name="Martin F.M."/>
            <person name="Corradi N."/>
        </authorList>
    </citation>
    <scope>NUCLEOTIDE SEQUENCE [LARGE SCALE GENOMIC DNA]</scope>
    <source>
        <strain evidence="3 4">A1</strain>
    </source>
</reference>
<feature type="compositionally biased region" description="Basic residues" evidence="1">
    <location>
        <begin position="172"/>
        <end position="186"/>
    </location>
</feature>
<feature type="region of interest" description="Disordered" evidence="1">
    <location>
        <begin position="248"/>
        <end position="267"/>
    </location>
</feature>
<evidence type="ECO:0000313" key="4">
    <source>
        <dbReference type="Proteomes" id="UP000232688"/>
    </source>
</evidence>
<sequence>MAGTTVAFMICSLIYSLIKIFTRKSWSSLMFCRFTKCDNDKIKVVYKYRIIDEVAGYEVSEHNEFCLQAATAAIDQQGDECITTNNVDVFNDNCKNDSEFIYGSEEELVSDDSNSCSIEEVQTEEEIDVPPIVVNCPADFETKKFKPVTKEYFYFVEVDNLKNLNNYDNRIGVRKSKKNPSSKKSPKSPQFNDWYGKDIKIRPCPKEYKKPWWTRAVKYLKTPASHILPFVHITRVAFAAVAVEGSEISDDNDNFPEQPTSQSQNIR</sequence>
<evidence type="ECO:0000313" key="3">
    <source>
        <dbReference type="EMBL" id="PKC73885.1"/>
    </source>
</evidence>
<proteinExistence type="predicted"/>